<dbReference type="Proteomes" id="UP000633365">
    <property type="component" value="Unassembled WGS sequence"/>
</dbReference>
<gene>
    <name evidence="8" type="ORF">JKK62_12380</name>
</gene>
<comment type="caution">
    <text evidence="8">The sequence shown here is derived from an EMBL/GenBank/DDBJ whole genome shotgun (WGS) entry which is preliminary data.</text>
</comment>
<evidence type="ECO:0000256" key="6">
    <source>
        <dbReference type="SAM" id="SignalP"/>
    </source>
</evidence>
<dbReference type="GO" id="GO:0016740">
    <property type="term" value="F:transferase activity"/>
    <property type="evidence" value="ECO:0007669"/>
    <property type="project" value="UniProtKB-KW"/>
</dbReference>
<dbReference type="GO" id="GO:0071555">
    <property type="term" value="P:cell wall organization"/>
    <property type="evidence" value="ECO:0007669"/>
    <property type="project" value="UniProtKB-KW"/>
</dbReference>
<keyword evidence="4" id="KW-0573">Peptidoglycan synthesis</keyword>
<dbReference type="GO" id="GO:0009252">
    <property type="term" value="P:peptidoglycan biosynthetic process"/>
    <property type="evidence" value="ECO:0007669"/>
    <property type="project" value="UniProtKB-KW"/>
</dbReference>
<protein>
    <submittedName>
        <fullName evidence="8">L,D-transpeptidase family protein</fullName>
    </submittedName>
</protein>
<keyword evidence="9" id="KW-1185">Reference proteome</keyword>
<dbReference type="Pfam" id="PF03734">
    <property type="entry name" value="YkuD"/>
    <property type="match status" value="1"/>
</dbReference>
<evidence type="ECO:0000256" key="3">
    <source>
        <dbReference type="ARBA" id="ARBA00022960"/>
    </source>
</evidence>
<evidence type="ECO:0000256" key="4">
    <source>
        <dbReference type="ARBA" id="ARBA00022984"/>
    </source>
</evidence>
<evidence type="ECO:0000313" key="8">
    <source>
        <dbReference type="EMBL" id="MBK6089427.1"/>
    </source>
</evidence>
<dbReference type="SUPFAM" id="SSF141523">
    <property type="entry name" value="L,D-transpeptidase catalytic domain-like"/>
    <property type="match status" value="1"/>
</dbReference>
<sequence>MKKKLTFTCILLCLCMAAAVVFTGCGNTNQNATADTASKATAFSTPRERLSQEPQASPEWVTKLDAAKNAKQLFVVAGYERSTAWISMHEKDENGNWKMLTSTPGFIGKEGLGKTKEGDGKTPVGTFRFNAAFGIADDPGCAIEYTKVDDNTYWSGDNNIKYNQMVSIKDYPNLNTEDSEHIVDYQYEYQYCMNISYNEEGTAGKGSAIFLHCLGDRKPRTGGCVAVPEEQMYYIMQHVDPDCVIVIDSMENLGAEF</sequence>
<dbReference type="InterPro" id="IPR038063">
    <property type="entry name" value="Transpep_catalytic_dom"/>
</dbReference>
<organism evidence="8 9">
    <name type="scientific">Ruminococcus difficilis</name>
    <dbReference type="NCBI Taxonomy" id="2763069"/>
    <lineage>
        <taxon>Bacteria</taxon>
        <taxon>Bacillati</taxon>
        <taxon>Bacillota</taxon>
        <taxon>Clostridia</taxon>
        <taxon>Eubacteriales</taxon>
        <taxon>Oscillospiraceae</taxon>
        <taxon>Ruminococcus</taxon>
    </lineage>
</organism>
<keyword evidence="3" id="KW-0133">Cell shape</keyword>
<evidence type="ECO:0000256" key="5">
    <source>
        <dbReference type="ARBA" id="ARBA00023316"/>
    </source>
</evidence>
<dbReference type="PROSITE" id="PS51257">
    <property type="entry name" value="PROKAR_LIPOPROTEIN"/>
    <property type="match status" value="1"/>
</dbReference>
<evidence type="ECO:0000259" key="7">
    <source>
        <dbReference type="Pfam" id="PF03734"/>
    </source>
</evidence>
<dbReference type="AlphaFoldDB" id="A0A934WT15"/>
<dbReference type="CDD" id="cd16913">
    <property type="entry name" value="YkuD_like"/>
    <property type="match status" value="1"/>
</dbReference>
<name>A0A934WT15_9FIRM</name>
<keyword evidence="6" id="KW-0732">Signal</keyword>
<feature type="signal peptide" evidence="6">
    <location>
        <begin position="1"/>
        <end position="23"/>
    </location>
</feature>
<dbReference type="RefSeq" id="WP_201428151.1">
    <property type="nucleotide sequence ID" value="NZ_JAEQMG010000135.1"/>
</dbReference>
<evidence type="ECO:0000313" key="9">
    <source>
        <dbReference type="Proteomes" id="UP000633365"/>
    </source>
</evidence>
<evidence type="ECO:0000256" key="2">
    <source>
        <dbReference type="ARBA" id="ARBA00022679"/>
    </source>
</evidence>
<reference evidence="8" key="1">
    <citation type="submission" date="2021-01" db="EMBL/GenBank/DDBJ databases">
        <title>Genome public.</title>
        <authorList>
            <person name="Liu C."/>
            <person name="Sun Q."/>
        </authorList>
    </citation>
    <scope>NUCLEOTIDE SEQUENCE</scope>
    <source>
        <strain evidence="8">M6</strain>
    </source>
</reference>
<dbReference type="GO" id="GO:0008360">
    <property type="term" value="P:regulation of cell shape"/>
    <property type="evidence" value="ECO:0007669"/>
    <property type="project" value="UniProtKB-KW"/>
</dbReference>
<dbReference type="InterPro" id="IPR005490">
    <property type="entry name" value="LD_TPept_cat_dom"/>
</dbReference>
<comment type="pathway">
    <text evidence="1">Cell wall biogenesis; peptidoglycan biosynthesis.</text>
</comment>
<accession>A0A934WT15</accession>
<dbReference type="EMBL" id="JAEQMG010000135">
    <property type="protein sequence ID" value="MBK6089427.1"/>
    <property type="molecule type" value="Genomic_DNA"/>
</dbReference>
<feature type="chain" id="PRO_5038459644" evidence="6">
    <location>
        <begin position="24"/>
        <end position="257"/>
    </location>
</feature>
<dbReference type="PANTHER" id="PTHR38589">
    <property type="entry name" value="BLR0621 PROTEIN"/>
    <property type="match status" value="1"/>
</dbReference>
<keyword evidence="2" id="KW-0808">Transferase</keyword>
<proteinExistence type="predicted"/>
<feature type="domain" description="L,D-TPase catalytic" evidence="7">
    <location>
        <begin position="104"/>
        <end position="246"/>
    </location>
</feature>
<keyword evidence="5" id="KW-0961">Cell wall biogenesis/degradation</keyword>
<dbReference type="PANTHER" id="PTHR38589:SF1">
    <property type="entry name" value="BLR0621 PROTEIN"/>
    <property type="match status" value="1"/>
</dbReference>
<evidence type="ECO:0000256" key="1">
    <source>
        <dbReference type="ARBA" id="ARBA00004752"/>
    </source>
</evidence>